<dbReference type="Proteomes" id="UP000025227">
    <property type="component" value="Unplaced"/>
</dbReference>
<dbReference type="WBParaSite" id="HCON_00166040-00001">
    <property type="protein sequence ID" value="HCON_00166040-00001"/>
    <property type="gene ID" value="HCON_00166040"/>
</dbReference>
<evidence type="ECO:0000313" key="2">
    <source>
        <dbReference type="Proteomes" id="UP000025227"/>
    </source>
</evidence>
<sequence length="135" mass="15145">MAGGPADATADNDAKGPNPASGDPAWSSRARLVGDFELDLRQRIFDPCQRSFEFDLRQQAAAEYLDRSWRSDEHCTSKFSDARWIGVTIHWIQLTGIHYKRTLGRPAKQGSDRDPEQAAFAARSFRMTTAQGQEE</sequence>
<organism evidence="2 3">
    <name type="scientific">Haemonchus contortus</name>
    <name type="common">Barber pole worm</name>
    <dbReference type="NCBI Taxonomy" id="6289"/>
    <lineage>
        <taxon>Eukaryota</taxon>
        <taxon>Metazoa</taxon>
        <taxon>Ecdysozoa</taxon>
        <taxon>Nematoda</taxon>
        <taxon>Chromadorea</taxon>
        <taxon>Rhabditida</taxon>
        <taxon>Rhabditina</taxon>
        <taxon>Rhabditomorpha</taxon>
        <taxon>Strongyloidea</taxon>
        <taxon>Trichostrongylidae</taxon>
        <taxon>Haemonchus</taxon>
    </lineage>
</organism>
<reference evidence="3" key="1">
    <citation type="submission" date="2020-12" db="UniProtKB">
        <authorList>
            <consortium name="WormBaseParasite"/>
        </authorList>
    </citation>
    <scope>IDENTIFICATION</scope>
    <source>
        <strain evidence="3">MHco3</strain>
    </source>
</reference>
<evidence type="ECO:0000256" key="1">
    <source>
        <dbReference type="SAM" id="MobiDB-lite"/>
    </source>
</evidence>
<proteinExistence type="predicted"/>
<accession>A0A7I4YZ30</accession>
<feature type="region of interest" description="Disordered" evidence="1">
    <location>
        <begin position="1"/>
        <end position="27"/>
    </location>
</feature>
<protein>
    <submittedName>
        <fullName evidence="3">Transposase</fullName>
    </submittedName>
</protein>
<dbReference type="AlphaFoldDB" id="A0A7I4YZ30"/>
<evidence type="ECO:0000313" key="3">
    <source>
        <dbReference type="WBParaSite" id="HCON_00166040-00001"/>
    </source>
</evidence>
<name>A0A7I4YZ30_HAECO</name>
<keyword evidence="2" id="KW-1185">Reference proteome</keyword>